<comment type="similarity">
    <text evidence="1">Belongs to the AB hydrolase superfamily.</text>
</comment>
<proteinExistence type="inferred from homology"/>
<dbReference type="InterPro" id="IPR016812">
    <property type="entry name" value="PPase_methylesterase_euk"/>
</dbReference>
<dbReference type="InterPro" id="IPR029058">
    <property type="entry name" value="AB_hydrolase_fold"/>
</dbReference>
<dbReference type="PANTHER" id="PTHR14189">
    <property type="entry name" value="PROTEIN PHOSPHATASE METHYLESTERASE-1 RELATED"/>
    <property type="match status" value="1"/>
</dbReference>
<protein>
    <recommendedName>
        <fullName evidence="2">protein phosphatase methylesterase-1</fullName>
        <ecNumber evidence="2">3.1.1.89</ecNumber>
    </recommendedName>
</protein>
<organism evidence="7 8">
    <name type="scientific">Angiostrongylus cantonensis</name>
    <name type="common">Rat lungworm</name>
    <dbReference type="NCBI Taxonomy" id="6313"/>
    <lineage>
        <taxon>Eukaryota</taxon>
        <taxon>Metazoa</taxon>
        <taxon>Ecdysozoa</taxon>
        <taxon>Nematoda</taxon>
        <taxon>Chromadorea</taxon>
        <taxon>Rhabditida</taxon>
        <taxon>Rhabditina</taxon>
        <taxon>Rhabditomorpha</taxon>
        <taxon>Strongyloidea</taxon>
        <taxon>Metastrongylidae</taxon>
        <taxon>Angiostrongylus</taxon>
    </lineage>
</organism>
<dbReference type="WBParaSite" id="ACAC_0000300601-mRNA-1">
    <property type="protein sequence ID" value="ACAC_0000300601-mRNA-1"/>
    <property type="gene ID" value="ACAC_0000300601"/>
</dbReference>
<dbReference type="Pfam" id="PF12697">
    <property type="entry name" value="Abhydrolase_6"/>
    <property type="match status" value="1"/>
</dbReference>
<evidence type="ECO:0000313" key="8">
    <source>
        <dbReference type="WBParaSite" id="ACAC_0000300601-mRNA-1"/>
    </source>
</evidence>
<evidence type="ECO:0000256" key="1">
    <source>
        <dbReference type="ARBA" id="ARBA00008645"/>
    </source>
</evidence>
<dbReference type="AlphaFoldDB" id="A0A0K0CZ75"/>
<evidence type="ECO:0000256" key="5">
    <source>
        <dbReference type="ARBA" id="ARBA00049203"/>
    </source>
</evidence>
<keyword evidence="7" id="KW-1185">Reference proteome</keyword>
<evidence type="ECO:0000313" key="7">
    <source>
        <dbReference type="Proteomes" id="UP000035642"/>
    </source>
</evidence>
<evidence type="ECO:0000259" key="6">
    <source>
        <dbReference type="Pfam" id="PF12697"/>
    </source>
</evidence>
<sequence length="225" mass="24931">MYGDSNPHVLINLNEYYFYCSMGGALAIHVAATNEIPNMVGLVVIDVVEGSAMDALSGMLTFLRGRPAVFDSEEKAVAWCLQSGTTRNRQAARISMPSQIRKMDDGKYTWRIDLTTTEPFWVGWFQGLSSKFLSCLPPKLLVLAGIDRLDKELTVETLYPINIAQMQGKFQNTILPKVGHAVQEDSPDRLADELSRFAIRNRFAEALPGVNIAAARPLMGMGMMI</sequence>
<dbReference type="SUPFAM" id="SSF53474">
    <property type="entry name" value="alpha/beta-Hydrolases"/>
    <property type="match status" value="1"/>
</dbReference>
<accession>A0A0K0CZ75</accession>
<dbReference type="Gene3D" id="3.40.50.1820">
    <property type="entry name" value="alpha/beta hydrolase"/>
    <property type="match status" value="1"/>
</dbReference>
<dbReference type="STRING" id="6313.A0A0K0CZ75"/>
<name>A0A0K0CZ75_ANGCA</name>
<dbReference type="GO" id="GO:0051723">
    <property type="term" value="F:protein methylesterase activity"/>
    <property type="evidence" value="ECO:0007669"/>
    <property type="project" value="UniProtKB-EC"/>
</dbReference>
<reference evidence="7" key="1">
    <citation type="submission" date="2012-09" db="EMBL/GenBank/DDBJ databases">
        <authorList>
            <person name="Martin A.A."/>
        </authorList>
    </citation>
    <scope>NUCLEOTIDE SEQUENCE</scope>
</reference>
<dbReference type="InterPro" id="IPR000073">
    <property type="entry name" value="AB_hydrolase_1"/>
</dbReference>
<evidence type="ECO:0000256" key="4">
    <source>
        <dbReference type="ARBA" id="ARBA00022801"/>
    </source>
</evidence>
<dbReference type="Proteomes" id="UP000035642">
    <property type="component" value="Unassembled WGS sequence"/>
</dbReference>
<dbReference type="EC" id="3.1.1.89" evidence="2"/>
<keyword evidence="3" id="KW-0719">Serine esterase</keyword>
<evidence type="ECO:0000256" key="3">
    <source>
        <dbReference type="ARBA" id="ARBA00022487"/>
    </source>
</evidence>
<dbReference type="PANTHER" id="PTHR14189:SF0">
    <property type="entry name" value="PROTEIN PHOSPHATASE METHYLESTERASE 1"/>
    <property type="match status" value="1"/>
</dbReference>
<feature type="domain" description="AB hydrolase-1" evidence="6">
    <location>
        <begin position="21"/>
        <end position="192"/>
    </location>
</feature>
<evidence type="ECO:0000256" key="2">
    <source>
        <dbReference type="ARBA" id="ARBA00013111"/>
    </source>
</evidence>
<keyword evidence="4" id="KW-0378">Hydrolase</keyword>
<comment type="catalytic activity">
    <reaction evidence="5">
        <text>[phosphatase 2A protein]-C-terminal L-leucine methyl ester + H2O = [phosphatase 2A protein]-C-terminal L-leucine + methanol + H(+)</text>
        <dbReference type="Rhea" id="RHEA:48548"/>
        <dbReference type="Rhea" id="RHEA-COMP:12134"/>
        <dbReference type="Rhea" id="RHEA-COMP:12135"/>
        <dbReference type="ChEBI" id="CHEBI:15377"/>
        <dbReference type="ChEBI" id="CHEBI:15378"/>
        <dbReference type="ChEBI" id="CHEBI:17790"/>
        <dbReference type="ChEBI" id="CHEBI:90516"/>
        <dbReference type="ChEBI" id="CHEBI:90517"/>
        <dbReference type="EC" id="3.1.1.89"/>
    </reaction>
</comment>
<reference evidence="8" key="2">
    <citation type="submission" date="2017-02" db="UniProtKB">
        <authorList>
            <consortium name="WormBaseParasite"/>
        </authorList>
    </citation>
    <scope>IDENTIFICATION</scope>
</reference>